<organism evidence="2 4">
    <name type="scientific">Didymodactylos carnosus</name>
    <dbReference type="NCBI Taxonomy" id="1234261"/>
    <lineage>
        <taxon>Eukaryota</taxon>
        <taxon>Metazoa</taxon>
        <taxon>Spiralia</taxon>
        <taxon>Gnathifera</taxon>
        <taxon>Rotifera</taxon>
        <taxon>Eurotatoria</taxon>
        <taxon>Bdelloidea</taxon>
        <taxon>Philodinida</taxon>
        <taxon>Philodinidae</taxon>
        <taxon>Didymodactylos</taxon>
    </lineage>
</organism>
<dbReference type="SUPFAM" id="SSF55729">
    <property type="entry name" value="Acyl-CoA N-acyltransferases (Nat)"/>
    <property type="match status" value="1"/>
</dbReference>
<dbReference type="Gene3D" id="3.40.630.30">
    <property type="match status" value="1"/>
</dbReference>
<dbReference type="CDD" id="cd04301">
    <property type="entry name" value="NAT_SF"/>
    <property type="match status" value="1"/>
</dbReference>
<evidence type="ECO:0000313" key="2">
    <source>
        <dbReference type="EMBL" id="CAF0915247.1"/>
    </source>
</evidence>
<dbReference type="InterPro" id="IPR016181">
    <property type="entry name" value="Acyl_CoA_acyltransferase"/>
</dbReference>
<sequence>MCSQGGISDFSLFKICQLKSTLTELEDKNRSLLKKLNNLHILLIESVRLPLMNQIEMLNSLKQNDIEFEKPTATDLSKNIQSMALALQSQKPENLPEAREKLITYTIGLLTTNTISTKLLLEEILKQDKMVNEEVKKCMVAFCGEIVYASNSTEYIETLKDCICENSPNRSSLFDILLFLKNMSFELTTRVEVYRTIDLTPELRQSISFVCSKAHEHDFSGLWGCIDEAKITDSVIHVLVYQLNANDAFLIAHGMLSERFCWYSPSSTEAGQLKRIRTAYVDAVSVFPQHQRHGYGTIVMRKLVEIMNENEYQLGALETDKQDFYTTMGWQIWQGSLGGLDVENKQKEVSTPEFDGHVLVYRLQKTPEELYLKNGKLLIEKQPGRYWSRTENKTAH</sequence>
<keyword evidence="4" id="KW-1185">Reference proteome</keyword>
<dbReference type="Pfam" id="PF13527">
    <property type="entry name" value="Acetyltransf_9"/>
    <property type="match status" value="1"/>
</dbReference>
<accession>A0A814AND5</accession>
<comment type="caution">
    <text evidence="2">The sequence shown here is derived from an EMBL/GenBank/DDBJ whole genome shotgun (WGS) entry which is preliminary data.</text>
</comment>
<dbReference type="Proteomes" id="UP000663829">
    <property type="component" value="Unassembled WGS sequence"/>
</dbReference>
<proteinExistence type="predicted"/>
<dbReference type="GO" id="GO:0016747">
    <property type="term" value="F:acyltransferase activity, transferring groups other than amino-acyl groups"/>
    <property type="evidence" value="ECO:0007669"/>
    <property type="project" value="InterPro"/>
</dbReference>
<dbReference type="AlphaFoldDB" id="A0A814AND5"/>
<feature type="domain" description="N-acetyltransferase" evidence="1">
    <location>
        <begin position="194"/>
        <end position="368"/>
    </location>
</feature>
<dbReference type="PROSITE" id="PS51186">
    <property type="entry name" value="GNAT"/>
    <property type="match status" value="1"/>
</dbReference>
<dbReference type="EMBL" id="CAJNOQ010001732">
    <property type="protein sequence ID" value="CAF0915247.1"/>
    <property type="molecule type" value="Genomic_DNA"/>
</dbReference>
<dbReference type="EMBL" id="CAJOBC010001732">
    <property type="protein sequence ID" value="CAF3695543.1"/>
    <property type="molecule type" value="Genomic_DNA"/>
</dbReference>
<evidence type="ECO:0000259" key="1">
    <source>
        <dbReference type="PROSITE" id="PS51186"/>
    </source>
</evidence>
<dbReference type="Proteomes" id="UP000681722">
    <property type="component" value="Unassembled WGS sequence"/>
</dbReference>
<reference evidence="2" key="1">
    <citation type="submission" date="2021-02" db="EMBL/GenBank/DDBJ databases">
        <authorList>
            <person name="Nowell W R."/>
        </authorList>
    </citation>
    <scope>NUCLEOTIDE SEQUENCE</scope>
</reference>
<dbReference type="InterPro" id="IPR000182">
    <property type="entry name" value="GNAT_dom"/>
</dbReference>
<evidence type="ECO:0000313" key="4">
    <source>
        <dbReference type="Proteomes" id="UP000663829"/>
    </source>
</evidence>
<name>A0A814AND5_9BILA</name>
<gene>
    <name evidence="2" type="ORF">GPM918_LOCUS9359</name>
    <name evidence="3" type="ORF">SRO942_LOCUS9360</name>
</gene>
<evidence type="ECO:0000313" key="3">
    <source>
        <dbReference type="EMBL" id="CAF3695543.1"/>
    </source>
</evidence>
<protein>
    <recommendedName>
        <fullName evidence="1">N-acetyltransferase domain-containing protein</fullName>
    </recommendedName>
</protein>